<organism evidence="1 2">
    <name type="scientific">Pogonophryne albipinna</name>
    <dbReference type="NCBI Taxonomy" id="1090488"/>
    <lineage>
        <taxon>Eukaryota</taxon>
        <taxon>Metazoa</taxon>
        <taxon>Chordata</taxon>
        <taxon>Craniata</taxon>
        <taxon>Vertebrata</taxon>
        <taxon>Euteleostomi</taxon>
        <taxon>Actinopterygii</taxon>
        <taxon>Neopterygii</taxon>
        <taxon>Teleostei</taxon>
        <taxon>Neoteleostei</taxon>
        <taxon>Acanthomorphata</taxon>
        <taxon>Eupercaria</taxon>
        <taxon>Perciformes</taxon>
        <taxon>Notothenioidei</taxon>
        <taxon>Pogonophryne</taxon>
    </lineage>
</organism>
<reference evidence="1" key="1">
    <citation type="submission" date="2022-11" db="EMBL/GenBank/DDBJ databases">
        <title>Chromosome-level genome of Pogonophryne albipinna.</title>
        <authorList>
            <person name="Jo E."/>
        </authorList>
    </citation>
    <scope>NUCLEOTIDE SEQUENCE</scope>
    <source>
        <strain evidence="1">SGF0006</strain>
        <tissue evidence="1">Muscle</tissue>
    </source>
</reference>
<name>A0AAD6B837_9TELE</name>
<sequence>MKAGLRGALLPLDPPPSGALLQNTPLLSSPTVLYISCPLSVLCTRPWDAEHTLSNSADSQKQRVMGQRTQLKLQCPSVERSEHICEPLSMIESKEE</sequence>
<dbReference type="EMBL" id="JAPTMU010000008">
    <property type="protein sequence ID" value="KAJ4939876.1"/>
    <property type="molecule type" value="Genomic_DNA"/>
</dbReference>
<comment type="caution">
    <text evidence="1">The sequence shown here is derived from an EMBL/GenBank/DDBJ whole genome shotgun (WGS) entry which is preliminary data.</text>
</comment>
<proteinExistence type="predicted"/>
<evidence type="ECO:0000313" key="2">
    <source>
        <dbReference type="Proteomes" id="UP001219934"/>
    </source>
</evidence>
<gene>
    <name evidence="1" type="ORF">JOQ06_029312</name>
</gene>
<keyword evidence="2" id="KW-1185">Reference proteome</keyword>
<feature type="non-terminal residue" evidence="1">
    <location>
        <position position="1"/>
    </location>
</feature>
<accession>A0AAD6B837</accession>
<dbReference type="Proteomes" id="UP001219934">
    <property type="component" value="Unassembled WGS sequence"/>
</dbReference>
<dbReference type="AlphaFoldDB" id="A0AAD6B837"/>
<evidence type="ECO:0000313" key="1">
    <source>
        <dbReference type="EMBL" id="KAJ4939876.1"/>
    </source>
</evidence>
<protein>
    <submittedName>
        <fullName evidence="1">Uncharacterized protein</fullName>
    </submittedName>
</protein>